<organism evidence="1 2">
    <name type="scientific">Vreelandella piezotolerans</name>
    <dbReference type="NCBI Taxonomy" id="2609667"/>
    <lineage>
        <taxon>Bacteria</taxon>
        <taxon>Pseudomonadati</taxon>
        <taxon>Pseudomonadota</taxon>
        <taxon>Gammaproteobacteria</taxon>
        <taxon>Oceanospirillales</taxon>
        <taxon>Halomonadaceae</taxon>
        <taxon>Vreelandella</taxon>
    </lineage>
</organism>
<dbReference type="Gene3D" id="2.60.40.1880">
    <property type="entry name" value="Invasion associated locus B (IalB) protein"/>
    <property type="match status" value="1"/>
</dbReference>
<gene>
    <name evidence="1" type="ORF">F1978_13560</name>
</gene>
<comment type="caution">
    <text evidence="1">The sequence shown here is derived from an EMBL/GenBank/DDBJ whole genome shotgun (WGS) entry which is preliminary data.</text>
</comment>
<keyword evidence="2" id="KW-1185">Reference proteome</keyword>
<dbReference type="InterPro" id="IPR010642">
    <property type="entry name" value="Invasion_prot_B"/>
</dbReference>
<dbReference type="EMBL" id="VWRT01000015">
    <property type="protein sequence ID" value="KAE8437708.1"/>
    <property type="molecule type" value="Genomic_DNA"/>
</dbReference>
<evidence type="ECO:0000313" key="2">
    <source>
        <dbReference type="Proteomes" id="UP000466130"/>
    </source>
</evidence>
<dbReference type="InterPro" id="IPR038696">
    <property type="entry name" value="IalB_sf"/>
</dbReference>
<evidence type="ECO:0000313" key="1">
    <source>
        <dbReference type="EMBL" id="KAE8437708.1"/>
    </source>
</evidence>
<name>A0ABQ6X6P4_9GAMM</name>
<dbReference type="Proteomes" id="UP000466130">
    <property type="component" value="Unassembled WGS sequence"/>
</dbReference>
<sequence length="164" mass="17490">MGLLSILAFSSSAFGQQPGSAPGSNVTTESFQDWEVRCQDSQGPARCAMVQMVTQPGGDQPLMQVVLEHPPQIDGPVMSFFVPLGVRLAAGLQLVVDNGEPIQFPYQVCQEQGCRADAPIEPAMLQQLRNGTTATLSMIGPRGDRIDLDISLMGFTSASNRVAP</sequence>
<protein>
    <submittedName>
        <fullName evidence="1">Invasion associated locus B family protein</fullName>
    </submittedName>
</protein>
<proteinExistence type="predicted"/>
<accession>A0ABQ6X6P4</accession>
<dbReference type="Pfam" id="PF06776">
    <property type="entry name" value="IalB"/>
    <property type="match status" value="1"/>
</dbReference>
<reference evidence="1 2" key="1">
    <citation type="submission" date="2019-09" db="EMBL/GenBank/DDBJ databases">
        <title>The Halomonas whole genome shotgun (WGS).</title>
        <authorList>
            <person name="Xie Z."/>
        </authorList>
    </citation>
    <scope>NUCLEOTIDE SEQUENCE [LARGE SCALE GENOMIC DNA]</scope>
    <source>
        <strain evidence="1 2">NBT06E8</strain>
    </source>
</reference>